<dbReference type="PROSITE" id="PS50203">
    <property type="entry name" value="CALPAIN_CAT"/>
    <property type="match status" value="1"/>
</dbReference>
<proteinExistence type="inferred from homology"/>
<dbReference type="GO" id="GO:0004198">
    <property type="term" value="F:calcium-dependent cysteine-type endopeptidase activity"/>
    <property type="evidence" value="ECO:0007669"/>
    <property type="project" value="InterPro"/>
</dbReference>
<feature type="active site" evidence="5">
    <location>
        <position position="347"/>
    </location>
</feature>
<keyword evidence="3 5" id="KW-0378">Hydrolase</keyword>
<evidence type="ECO:0000313" key="7">
    <source>
        <dbReference type="EMBL" id="ROT38860.1"/>
    </source>
</evidence>
<feature type="active site" evidence="5">
    <location>
        <position position="367"/>
    </location>
</feature>
<dbReference type="SUPFAM" id="SSF49758">
    <property type="entry name" value="Calpain large subunit, middle domain (domain III)"/>
    <property type="match status" value="2"/>
</dbReference>
<name>A0A3N2PWH2_SODAK</name>
<dbReference type="SUPFAM" id="SSF54001">
    <property type="entry name" value="Cysteine proteinases"/>
    <property type="match status" value="1"/>
</dbReference>
<sequence length="848" mass="94459">MERKAMEQEMLARRAEPGRHVLDHAIMAAELYMKSYAAATNPSHRALLRRKCAEMVALAEVHKLREAKNSLLPLHVRQISSQEKAILHESSRLNGNYFPLWDSDPLEGTFLPLPGGMHFSDPATYTMSRHQSDILNSWKRPALFCHSESAANDPSEKLMALRGPCDLVQDITTDCSVVASLCAAMNILVAGANKKPLLASLMFPFDHENRRPKVSQNGTYIFRMHFNGCFRKVVVDDRLPTSKEHVNRCLHVVDRRNPDLLWPALMEKAYLKVRGGYDFPGSNSGTDLWVMTGWIPEQLFLQSEDIDLNQAWGRMVRGCASSTVILTLGTGRLSPSEEEALGLVGEHDYAVLDLSQSNGIRRLLVKNPWCDGLIWNGDGFRDADQRTARRPPVGSNFEETNGPHLPGTFWMSLEEVAQNFESMYLNWDPTCFGHRQDHHFTWQVPQKTMRNTLAYNPQYSMRSTVSEVAWILLSRHFADQELQITRNARSGSLAATAKRVGYTGISIFENDGKRVQATEVASYRGPYVDSPQTLAKFAVDAGKAYTVIMTHEDLPLDRYSCTFSFFSQEPLEVEPAREDLQHFKEVTGSWSRRSAGGNASSPTYSQNPQFRISIPTATPLSILLSTANRDLAIHLDLVWSPGKRVISIGKKDVVASSGDYRCGSAFMHVPEVEAGTYVIVCSTFESGQFADFAMRVGSMVECKMSAVAGDGAGLFCSRVPVLSFAAGEERKQARITTTRLTRAYVVARSSNQPGQIGLRPSGAGIRISLVYGRGPHAEILATSGCGDFRELVTALQTPEFDIEPDRLRCDPLWLVVERLGSHRPMGRIEIEFLGDNSVQCGLWEDIAC</sequence>
<dbReference type="AlphaFoldDB" id="A0A3N2PWH2"/>
<evidence type="ECO:0000256" key="3">
    <source>
        <dbReference type="ARBA" id="ARBA00022801"/>
    </source>
</evidence>
<reference evidence="7 8" key="1">
    <citation type="journal article" date="2018" name="Mol. Ecol.">
        <title>The obligate alkalophilic soda-lake fungus Sodiomyces alkalinus has shifted to a protein diet.</title>
        <authorList>
            <person name="Grum-Grzhimaylo A.A."/>
            <person name="Falkoski D.L."/>
            <person name="van den Heuvel J."/>
            <person name="Valero-Jimenez C.A."/>
            <person name="Min B."/>
            <person name="Choi I.G."/>
            <person name="Lipzen A."/>
            <person name="Daum C.G."/>
            <person name="Aanen D.K."/>
            <person name="Tsang A."/>
            <person name="Henrissat B."/>
            <person name="Bilanenko E.N."/>
            <person name="de Vries R.P."/>
            <person name="van Kan J.A.L."/>
            <person name="Grigoriev I.V."/>
            <person name="Debets A.J.M."/>
        </authorList>
    </citation>
    <scope>NUCLEOTIDE SEQUENCE [LARGE SCALE GENOMIC DNA]</scope>
    <source>
        <strain evidence="7 8">F11</strain>
    </source>
</reference>
<dbReference type="InterPro" id="IPR036213">
    <property type="entry name" value="Calpain_III_sf"/>
</dbReference>
<evidence type="ECO:0000259" key="6">
    <source>
        <dbReference type="PROSITE" id="PS50203"/>
    </source>
</evidence>
<dbReference type="SMART" id="SM00230">
    <property type="entry name" value="CysPc"/>
    <property type="match status" value="1"/>
</dbReference>
<dbReference type="InterPro" id="IPR051297">
    <property type="entry name" value="PalB/RIM13"/>
</dbReference>
<accession>A0A3N2PWH2</accession>
<evidence type="ECO:0000256" key="4">
    <source>
        <dbReference type="ARBA" id="ARBA00022807"/>
    </source>
</evidence>
<dbReference type="InterPro" id="IPR022683">
    <property type="entry name" value="Calpain_III"/>
</dbReference>
<dbReference type="GeneID" id="39580467"/>
<dbReference type="Pfam" id="PF00648">
    <property type="entry name" value="Peptidase_C2"/>
    <property type="match status" value="1"/>
</dbReference>
<keyword evidence="2 5" id="KW-0645">Protease</keyword>
<protein>
    <submittedName>
        <fullName evidence="7">Calpain-7</fullName>
    </submittedName>
</protein>
<keyword evidence="8" id="KW-1185">Reference proteome</keyword>
<dbReference type="EMBL" id="ML119055">
    <property type="protein sequence ID" value="ROT38860.1"/>
    <property type="molecule type" value="Genomic_DNA"/>
</dbReference>
<organism evidence="7 8">
    <name type="scientific">Sodiomyces alkalinus (strain CBS 110278 / VKM F-3762 / F11)</name>
    <name type="common">Alkaliphilic filamentous fungus</name>
    <dbReference type="NCBI Taxonomy" id="1314773"/>
    <lineage>
        <taxon>Eukaryota</taxon>
        <taxon>Fungi</taxon>
        <taxon>Dikarya</taxon>
        <taxon>Ascomycota</taxon>
        <taxon>Pezizomycotina</taxon>
        <taxon>Sordariomycetes</taxon>
        <taxon>Hypocreomycetidae</taxon>
        <taxon>Glomerellales</taxon>
        <taxon>Plectosphaerellaceae</taxon>
        <taxon>Sodiomyces</taxon>
    </lineage>
</organism>
<evidence type="ECO:0000256" key="5">
    <source>
        <dbReference type="PROSITE-ProRule" id="PRU00239"/>
    </source>
</evidence>
<comment type="similarity">
    <text evidence="1">Belongs to the peptidase C2 family. PalB/RIM13 subfamily.</text>
</comment>
<evidence type="ECO:0000313" key="8">
    <source>
        <dbReference type="Proteomes" id="UP000272025"/>
    </source>
</evidence>
<dbReference type="Pfam" id="PF25435">
    <property type="entry name" value="PalB_C"/>
    <property type="match status" value="1"/>
</dbReference>
<feature type="domain" description="Calpain catalytic" evidence="6">
    <location>
        <begin position="106"/>
        <end position="429"/>
    </location>
</feature>
<dbReference type="Proteomes" id="UP000272025">
    <property type="component" value="Unassembled WGS sequence"/>
</dbReference>
<dbReference type="InterPro" id="IPR001300">
    <property type="entry name" value="Peptidase_C2_calpain_cat"/>
</dbReference>
<dbReference type="SMART" id="SM00720">
    <property type="entry name" value="calpain_III"/>
    <property type="match status" value="1"/>
</dbReference>
<feature type="active site" evidence="5">
    <location>
        <position position="175"/>
    </location>
</feature>
<dbReference type="PANTHER" id="PTHR46143:SF1">
    <property type="entry name" value="CALPAIN-7"/>
    <property type="match status" value="1"/>
</dbReference>
<dbReference type="Gene3D" id="3.90.70.10">
    <property type="entry name" value="Cysteine proteinases"/>
    <property type="match status" value="1"/>
</dbReference>
<dbReference type="PANTHER" id="PTHR46143">
    <property type="entry name" value="CALPAIN-7"/>
    <property type="match status" value="1"/>
</dbReference>
<dbReference type="OrthoDB" id="167576at2759"/>
<dbReference type="RefSeq" id="XP_028466666.1">
    <property type="nucleotide sequence ID" value="XM_028611989.1"/>
</dbReference>
<dbReference type="STRING" id="1314773.A0A3N2PWH2"/>
<keyword evidence="4 5" id="KW-0788">Thiol protease</keyword>
<dbReference type="Gene3D" id="2.60.120.380">
    <property type="match status" value="1"/>
</dbReference>
<dbReference type="GO" id="GO:0006508">
    <property type="term" value="P:proteolysis"/>
    <property type="evidence" value="ECO:0007669"/>
    <property type="project" value="UniProtKB-KW"/>
</dbReference>
<dbReference type="InterPro" id="IPR038765">
    <property type="entry name" value="Papain-like_cys_pep_sf"/>
</dbReference>
<evidence type="ECO:0000256" key="2">
    <source>
        <dbReference type="ARBA" id="ARBA00022670"/>
    </source>
</evidence>
<dbReference type="CDD" id="cd00044">
    <property type="entry name" value="CysPc"/>
    <property type="match status" value="1"/>
</dbReference>
<evidence type="ECO:0000256" key="1">
    <source>
        <dbReference type="ARBA" id="ARBA00010193"/>
    </source>
</evidence>
<gene>
    <name evidence="7" type="ORF">SODALDRAFT_333490</name>
</gene>